<dbReference type="Proteomes" id="UP000189674">
    <property type="component" value="Chromosome"/>
</dbReference>
<reference evidence="7" key="1">
    <citation type="submission" date="2017-02" db="EMBL/GenBank/DDBJ databases">
        <title>Comparative genomics and description of representatives of a novel lineage of planctomycetes thriving in anoxic sediments.</title>
        <authorList>
            <person name="Spring S."/>
            <person name="Bunk B."/>
            <person name="Sproer C."/>
        </authorList>
    </citation>
    <scope>NUCLEOTIDE SEQUENCE [LARGE SCALE GENOMIC DNA]</scope>
    <source>
        <strain evidence="7">ST-NAGAB-D1</strain>
    </source>
</reference>
<dbReference type="Pfam" id="PF00437">
    <property type="entry name" value="T2SSE"/>
    <property type="match status" value="1"/>
</dbReference>
<dbReference type="PANTHER" id="PTHR30258">
    <property type="entry name" value="TYPE II SECRETION SYSTEM PROTEIN GSPE-RELATED"/>
    <property type="match status" value="1"/>
</dbReference>
<keyword evidence="4" id="KW-0472">Membrane</keyword>
<dbReference type="Gene3D" id="3.40.50.300">
    <property type="entry name" value="P-loop containing nucleotide triphosphate hydrolases"/>
    <property type="match status" value="1"/>
</dbReference>
<dbReference type="STRING" id="1936003.STSP2_02526"/>
<sequence>MDILSAAPVGYGGYISIWKLLVFLAMFFAWMPLINWVHTDSQAVRTNTSMWTSSITFVGLATLLLWLVVPLFIIGFLLFLLATGGTTLVYIMHRNSLVADFEKVLSPHHLKGLFVDEKKKLLKASRGMELITSNDNTVPLPKPKSPESFGHATICEVFEDIIWRRATEVAFQPGPEEYKLIYVIDGQPTKQPERDKEECDYMIPYLKEICNLDVEEKRKPQTGTFSIKKDGEEYEFQVTTAGSTAGEQLRIKKIEQHNLMKLEELGLTEEQLEEVKTIRDIDHGLVITSGPKKSGVTTTFYALMKNHDPFLNDINTLEKEVAVDLDNITQHEYTEEDRKTKKYSEKFRSIYRMGAKIIGIEDCDAESAKIVIEAAKSGRIIHATVEATSTVNALGQFLKIADDKNVLLDNLVAIINQRLVRKLCMECRQAYQPNKALLKKFNMSSDDAKLLYRPGEVEYDKHGKPIVCEHCQGSGFYGRTGIYETILLTDEITEQCKKAESLQQMSAIFRKSGMLYLQEQSIKKVTDGITSINEVIREFSSASNKKAKKA</sequence>
<dbReference type="PANTHER" id="PTHR30258:SF2">
    <property type="entry name" value="COMG OPERON PROTEIN 1"/>
    <property type="match status" value="1"/>
</dbReference>
<dbReference type="KEGG" id="alus:STSP2_02526"/>
<evidence type="ECO:0000256" key="4">
    <source>
        <dbReference type="SAM" id="Phobius"/>
    </source>
</evidence>
<keyword evidence="3" id="KW-0067">ATP-binding</keyword>
<organism evidence="6 7">
    <name type="scientific">Anaerohalosphaera lusitana</name>
    <dbReference type="NCBI Taxonomy" id="1936003"/>
    <lineage>
        <taxon>Bacteria</taxon>
        <taxon>Pseudomonadati</taxon>
        <taxon>Planctomycetota</taxon>
        <taxon>Phycisphaerae</taxon>
        <taxon>Sedimentisphaerales</taxon>
        <taxon>Anaerohalosphaeraceae</taxon>
        <taxon>Anaerohalosphaera</taxon>
    </lineage>
</organism>
<evidence type="ECO:0000259" key="5">
    <source>
        <dbReference type="Pfam" id="PF00437"/>
    </source>
</evidence>
<dbReference type="GO" id="GO:0016887">
    <property type="term" value="F:ATP hydrolysis activity"/>
    <property type="evidence" value="ECO:0007669"/>
    <property type="project" value="TreeGrafter"/>
</dbReference>
<feature type="domain" description="Bacterial type II secretion system protein E" evidence="5">
    <location>
        <begin position="154"/>
        <end position="537"/>
    </location>
</feature>
<proteinExistence type="inferred from homology"/>
<evidence type="ECO:0000256" key="2">
    <source>
        <dbReference type="ARBA" id="ARBA00022741"/>
    </source>
</evidence>
<keyword evidence="2" id="KW-0547">Nucleotide-binding</keyword>
<name>A0A1U9NNG6_9BACT</name>
<dbReference type="EMBL" id="CP019791">
    <property type="protein sequence ID" value="AQT69337.1"/>
    <property type="molecule type" value="Genomic_DNA"/>
</dbReference>
<gene>
    <name evidence="6" type="primary">gspE_2</name>
    <name evidence="6" type="ORF">STSP2_02526</name>
</gene>
<dbReference type="GO" id="GO:0005524">
    <property type="term" value="F:ATP binding"/>
    <property type="evidence" value="ECO:0007669"/>
    <property type="project" value="UniProtKB-KW"/>
</dbReference>
<dbReference type="Gene3D" id="3.30.450.90">
    <property type="match status" value="1"/>
</dbReference>
<evidence type="ECO:0000256" key="1">
    <source>
        <dbReference type="ARBA" id="ARBA00006611"/>
    </source>
</evidence>
<dbReference type="OrthoDB" id="244550at2"/>
<evidence type="ECO:0000313" key="6">
    <source>
        <dbReference type="EMBL" id="AQT69337.1"/>
    </source>
</evidence>
<dbReference type="InterPro" id="IPR001482">
    <property type="entry name" value="T2SS/T4SS_dom"/>
</dbReference>
<dbReference type="AlphaFoldDB" id="A0A1U9NNG6"/>
<accession>A0A1U9NNG6</accession>
<dbReference type="RefSeq" id="WP_146663033.1">
    <property type="nucleotide sequence ID" value="NZ_CP019791.1"/>
</dbReference>
<protein>
    <submittedName>
        <fullName evidence="6">Type II traffic warden ATPase</fullName>
    </submittedName>
</protein>
<dbReference type="GO" id="GO:0005886">
    <property type="term" value="C:plasma membrane"/>
    <property type="evidence" value="ECO:0007669"/>
    <property type="project" value="TreeGrafter"/>
</dbReference>
<evidence type="ECO:0000256" key="3">
    <source>
        <dbReference type="ARBA" id="ARBA00022840"/>
    </source>
</evidence>
<evidence type="ECO:0000313" key="7">
    <source>
        <dbReference type="Proteomes" id="UP000189674"/>
    </source>
</evidence>
<feature type="transmembrane region" description="Helical" evidence="4">
    <location>
        <begin position="17"/>
        <end position="37"/>
    </location>
</feature>
<keyword evidence="4" id="KW-0812">Transmembrane</keyword>
<comment type="similarity">
    <text evidence="1">Belongs to the GSP E family.</text>
</comment>
<dbReference type="InterPro" id="IPR027417">
    <property type="entry name" value="P-loop_NTPase"/>
</dbReference>
<dbReference type="SUPFAM" id="SSF52540">
    <property type="entry name" value="P-loop containing nucleoside triphosphate hydrolases"/>
    <property type="match status" value="1"/>
</dbReference>
<keyword evidence="7" id="KW-1185">Reference proteome</keyword>
<keyword evidence="4" id="KW-1133">Transmembrane helix</keyword>